<feature type="transmembrane region" description="Helical" evidence="6">
    <location>
        <begin position="157"/>
        <end position="184"/>
    </location>
</feature>
<reference evidence="7" key="1">
    <citation type="submission" date="2024-06" db="EMBL/GenBank/DDBJ databases">
        <title>Genome Sequence of an extremely halophilic archaeon isolated from Permian era halite, Salado Formation, Carlsbad, New Mexico: Halobacterium sp. strain NMX12-1.</title>
        <authorList>
            <person name="Sotoa L."/>
            <person name="DasSarma P."/>
            <person name="Anton B.P."/>
            <person name="Vincze T."/>
            <person name="Verma I."/>
            <person name="Eralp B."/>
            <person name="Powers D.W."/>
            <person name="Dozier B.L."/>
            <person name="Roberts R.J."/>
            <person name="DasSarma S."/>
        </authorList>
    </citation>
    <scope>NUCLEOTIDE SEQUENCE</scope>
    <source>
        <strain evidence="7">NMX12-1</strain>
        <plasmid evidence="7">pNMX12-1_119</plasmid>
    </source>
</reference>
<comment type="subcellular location">
    <subcellularLocation>
        <location evidence="1">Cell membrane</location>
        <topology evidence="1">Multi-pass membrane protein</topology>
    </subcellularLocation>
</comment>
<evidence type="ECO:0000313" key="7">
    <source>
        <dbReference type="EMBL" id="XCF18279.1"/>
    </source>
</evidence>
<dbReference type="NCBIfam" id="TIGR00203">
    <property type="entry name" value="cydB"/>
    <property type="match status" value="1"/>
</dbReference>
<keyword evidence="7" id="KW-0614">Plasmid</keyword>
<keyword evidence="5 6" id="KW-0472">Membrane</keyword>
<evidence type="ECO:0000256" key="1">
    <source>
        <dbReference type="ARBA" id="ARBA00004651"/>
    </source>
</evidence>
<sequence length="333" mass="36333">MTSVGSLATKPLFGLPLAELWFGLLFFIFGMFLFLDGFDFGVGVLFATRDNDHEKEQLLAAIGPFWDGNEVWLVVFGGALFAAFPSVYANLFSRYYLLMFAILAGLGLRGLAPEMYEEREDDRWRTFWGYSFVIGSAVTPFLLGLFVMNWLVGATGLITPVGVLGGVTVLVLTIVDGAAFLGLKTRGALRDEMRDYGIRAAVGYLGIAIITLGVIYATEPGLRSSFHSITVVALVMLTATLTGIYVVALRRRRYYAAFAATAALVFGLVGLVATLLFPFVDRTVGLTIREAIISTLPLNLMSIMASVLLPIVLVYFVVLYSAFSGPINIEETY</sequence>
<dbReference type="GeneID" id="91110898"/>
<feature type="transmembrane region" description="Helical" evidence="6">
    <location>
        <begin position="229"/>
        <end position="248"/>
    </location>
</feature>
<feature type="transmembrane region" description="Helical" evidence="6">
    <location>
        <begin position="20"/>
        <end position="48"/>
    </location>
</feature>
<dbReference type="GO" id="GO:0009055">
    <property type="term" value="F:electron transfer activity"/>
    <property type="evidence" value="ECO:0007669"/>
    <property type="project" value="TreeGrafter"/>
</dbReference>
<evidence type="ECO:0000256" key="3">
    <source>
        <dbReference type="ARBA" id="ARBA00022692"/>
    </source>
</evidence>
<dbReference type="GO" id="GO:0016682">
    <property type="term" value="F:oxidoreductase activity, acting on diphenols and related substances as donors, oxygen as acceptor"/>
    <property type="evidence" value="ECO:0007669"/>
    <property type="project" value="TreeGrafter"/>
</dbReference>
<evidence type="ECO:0000256" key="6">
    <source>
        <dbReference type="SAM" id="Phobius"/>
    </source>
</evidence>
<organism evidence="7">
    <name type="scientific">Halobacterium sp. NMX12-1</name>
    <dbReference type="NCBI Taxonomy" id="3166650"/>
    <lineage>
        <taxon>Archaea</taxon>
        <taxon>Methanobacteriati</taxon>
        <taxon>Methanobacteriota</taxon>
        <taxon>Stenosarchaea group</taxon>
        <taxon>Halobacteria</taxon>
        <taxon>Halobacteriales</taxon>
        <taxon>Halobacteriaceae</taxon>
        <taxon>Halobacterium</taxon>
    </lineage>
</organism>
<dbReference type="PANTHER" id="PTHR43141:SF4">
    <property type="entry name" value="CYTOCHROME BD2 SUBUNIT II"/>
    <property type="match status" value="1"/>
</dbReference>
<dbReference type="GO" id="GO:0019646">
    <property type="term" value="P:aerobic electron transport chain"/>
    <property type="evidence" value="ECO:0007669"/>
    <property type="project" value="TreeGrafter"/>
</dbReference>
<dbReference type="PANTHER" id="PTHR43141">
    <property type="entry name" value="CYTOCHROME BD2 SUBUNIT II"/>
    <property type="match status" value="1"/>
</dbReference>
<gene>
    <name evidence="7" type="primary">cydB</name>
    <name evidence="7" type="ORF">ABSL23_17075</name>
</gene>
<feature type="transmembrane region" description="Helical" evidence="6">
    <location>
        <begin position="196"/>
        <end position="217"/>
    </location>
</feature>
<dbReference type="EMBL" id="CP159206">
    <property type="protein sequence ID" value="XCF18279.1"/>
    <property type="molecule type" value="Genomic_DNA"/>
</dbReference>
<feature type="transmembrane region" description="Helical" evidence="6">
    <location>
        <begin position="128"/>
        <end position="151"/>
    </location>
</feature>
<name>A0AAU8CH57_9EURY</name>
<evidence type="ECO:0000256" key="4">
    <source>
        <dbReference type="ARBA" id="ARBA00022989"/>
    </source>
</evidence>
<keyword evidence="2" id="KW-1003">Cell membrane</keyword>
<protein>
    <submittedName>
        <fullName evidence="7">Cytochrome d ubiquinol oxidase subunit II</fullName>
    </submittedName>
</protein>
<feature type="transmembrane region" description="Helical" evidence="6">
    <location>
        <begin position="69"/>
        <end position="89"/>
    </location>
</feature>
<accession>A0AAU8CH57</accession>
<dbReference type="Pfam" id="PF02322">
    <property type="entry name" value="Cyt_bd_oxida_II"/>
    <property type="match status" value="1"/>
</dbReference>
<dbReference type="GO" id="GO:0005886">
    <property type="term" value="C:plasma membrane"/>
    <property type="evidence" value="ECO:0007669"/>
    <property type="project" value="UniProtKB-SubCell"/>
</dbReference>
<dbReference type="GO" id="GO:0070069">
    <property type="term" value="C:cytochrome complex"/>
    <property type="evidence" value="ECO:0007669"/>
    <property type="project" value="TreeGrafter"/>
</dbReference>
<keyword evidence="3 6" id="KW-0812">Transmembrane</keyword>
<evidence type="ECO:0000256" key="2">
    <source>
        <dbReference type="ARBA" id="ARBA00022475"/>
    </source>
</evidence>
<feature type="transmembrane region" description="Helical" evidence="6">
    <location>
        <begin position="300"/>
        <end position="323"/>
    </location>
</feature>
<proteinExistence type="predicted"/>
<dbReference type="InterPro" id="IPR003317">
    <property type="entry name" value="Cyt-d_oxidase_su2"/>
</dbReference>
<dbReference type="RefSeq" id="WP_353635567.1">
    <property type="nucleotide sequence ID" value="NZ_CP159206.1"/>
</dbReference>
<evidence type="ECO:0000256" key="5">
    <source>
        <dbReference type="ARBA" id="ARBA00023136"/>
    </source>
</evidence>
<geneLocation type="plasmid" evidence="7">
    <name>pNMX12-1_119</name>
</geneLocation>
<keyword evidence="4 6" id="KW-1133">Transmembrane helix</keyword>
<dbReference type="KEGG" id="hanx:ABSL23_17075"/>
<feature type="transmembrane region" description="Helical" evidence="6">
    <location>
        <begin position="255"/>
        <end position="280"/>
    </location>
</feature>
<dbReference type="AlphaFoldDB" id="A0AAU8CH57"/>